<keyword evidence="2 3" id="KW-0040">ANK repeat</keyword>
<feature type="compositionally biased region" description="Polar residues" evidence="4">
    <location>
        <begin position="11"/>
        <end position="26"/>
    </location>
</feature>
<dbReference type="PROSITE" id="PS50088">
    <property type="entry name" value="ANK_REPEAT"/>
    <property type="match status" value="2"/>
</dbReference>
<comment type="caution">
    <text evidence="7">The sequence shown here is derived from an EMBL/GenBank/DDBJ whole genome shotgun (WGS) entry which is preliminary data.</text>
</comment>
<keyword evidence="8" id="KW-1185">Reference proteome</keyword>
<feature type="transmembrane region" description="Helical" evidence="5">
    <location>
        <begin position="143"/>
        <end position="163"/>
    </location>
</feature>
<evidence type="ECO:0000313" key="8">
    <source>
        <dbReference type="Proteomes" id="UP001209570"/>
    </source>
</evidence>
<dbReference type="GO" id="GO:0007165">
    <property type="term" value="P:signal transduction"/>
    <property type="evidence" value="ECO:0007669"/>
    <property type="project" value="InterPro"/>
</dbReference>
<gene>
    <name evidence="7" type="ORF">P43SY_006115</name>
</gene>
<name>A0AAD5M0U8_PYTIN</name>
<feature type="repeat" description="ANK" evidence="3">
    <location>
        <begin position="405"/>
        <end position="437"/>
    </location>
</feature>
<dbReference type="SUPFAM" id="SSF48403">
    <property type="entry name" value="Ankyrin repeat"/>
    <property type="match status" value="1"/>
</dbReference>
<evidence type="ECO:0000256" key="4">
    <source>
        <dbReference type="SAM" id="MobiDB-lite"/>
    </source>
</evidence>
<dbReference type="Gene3D" id="3.40.50.10140">
    <property type="entry name" value="Toll/interleukin-1 receptor homology (TIR) domain"/>
    <property type="match status" value="2"/>
</dbReference>
<evidence type="ECO:0000259" key="6">
    <source>
        <dbReference type="PROSITE" id="PS50104"/>
    </source>
</evidence>
<reference evidence="7" key="1">
    <citation type="submission" date="2021-12" db="EMBL/GenBank/DDBJ databases">
        <title>Prjna785345.</title>
        <authorList>
            <person name="Rujirawat T."/>
            <person name="Krajaejun T."/>
        </authorList>
    </citation>
    <scope>NUCLEOTIDE SEQUENCE</scope>
    <source>
        <strain evidence="7">Pi057C3</strain>
    </source>
</reference>
<dbReference type="Proteomes" id="UP001209570">
    <property type="component" value="Unassembled WGS sequence"/>
</dbReference>
<dbReference type="Pfam" id="PF00023">
    <property type="entry name" value="Ank"/>
    <property type="match status" value="1"/>
</dbReference>
<feature type="domain" description="TIR" evidence="6">
    <location>
        <begin position="580"/>
        <end position="713"/>
    </location>
</feature>
<evidence type="ECO:0000256" key="2">
    <source>
        <dbReference type="ARBA" id="ARBA00023043"/>
    </source>
</evidence>
<dbReference type="Pfam" id="PF12796">
    <property type="entry name" value="Ank_2"/>
    <property type="match status" value="1"/>
</dbReference>
<keyword evidence="5" id="KW-0812">Transmembrane</keyword>
<keyword evidence="5" id="KW-1133">Transmembrane helix</keyword>
<dbReference type="PANTHER" id="PTHR24198:SF194">
    <property type="entry name" value="INVERSIN-A"/>
    <property type="match status" value="1"/>
</dbReference>
<dbReference type="EMBL" id="JAKCXM010000158">
    <property type="protein sequence ID" value="KAJ0400275.1"/>
    <property type="molecule type" value="Genomic_DNA"/>
</dbReference>
<dbReference type="Gene3D" id="1.25.40.20">
    <property type="entry name" value="Ankyrin repeat-containing domain"/>
    <property type="match status" value="2"/>
</dbReference>
<organism evidence="7 8">
    <name type="scientific">Pythium insidiosum</name>
    <name type="common">Pythiosis disease agent</name>
    <dbReference type="NCBI Taxonomy" id="114742"/>
    <lineage>
        <taxon>Eukaryota</taxon>
        <taxon>Sar</taxon>
        <taxon>Stramenopiles</taxon>
        <taxon>Oomycota</taxon>
        <taxon>Peronosporomycetes</taxon>
        <taxon>Pythiales</taxon>
        <taxon>Pythiaceae</taxon>
        <taxon>Pythium</taxon>
    </lineage>
</organism>
<dbReference type="AlphaFoldDB" id="A0AAD5M0U8"/>
<dbReference type="PROSITE" id="PS50297">
    <property type="entry name" value="ANK_REP_REGION"/>
    <property type="match status" value="2"/>
</dbReference>
<dbReference type="SUPFAM" id="SSF52200">
    <property type="entry name" value="Toll/Interleukin receptor TIR domain"/>
    <property type="match status" value="2"/>
</dbReference>
<feature type="domain" description="TIR" evidence="6">
    <location>
        <begin position="769"/>
        <end position="906"/>
    </location>
</feature>
<proteinExistence type="predicted"/>
<dbReference type="PROSITE" id="PS50104">
    <property type="entry name" value="TIR"/>
    <property type="match status" value="2"/>
</dbReference>
<protein>
    <recommendedName>
        <fullName evidence="6">TIR domain-containing protein</fullName>
    </recommendedName>
</protein>
<dbReference type="InterPro" id="IPR002110">
    <property type="entry name" value="Ankyrin_rpt"/>
</dbReference>
<dbReference type="InterPro" id="IPR036770">
    <property type="entry name" value="Ankyrin_rpt-contain_sf"/>
</dbReference>
<feature type="transmembrane region" description="Helical" evidence="5">
    <location>
        <begin position="249"/>
        <end position="278"/>
    </location>
</feature>
<dbReference type="Pfam" id="PF13676">
    <property type="entry name" value="TIR_2"/>
    <property type="match status" value="2"/>
</dbReference>
<dbReference type="InterPro" id="IPR000157">
    <property type="entry name" value="TIR_dom"/>
</dbReference>
<evidence type="ECO:0000256" key="1">
    <source>
        <dbReference type="ARBA" id="ARBA00022737"/>
    </source>
</evidence>
<feature type="transmembrane region" description="Helical" evidence="5">
    <location>
        <begin position="290"/>
        <end position="312"/>
    </location>
</feature>
<keyword evidence="5" id="KW-0472">Membrane</keyword>
<dbReference type="SMART" id="SM00248">
    <property type="entry name" value="ANK"/>
    <property type="match status" value="3"/>
</dbReference>
<feature type="region of interest" description="Disordered" evidence="4">
    <location>
        <begin position="1"/>
        <end position="48"/>
    </location>
</feature>
<evidence type="ECO:0000256" key="5">
    <source>
        <dbReference type="SAM" id="Phobius"/>
    </source>
</evidence>
<dbReference type="SMART" id="SM00255">
    <property type="entry name" value="TIR"/>
    <property type="match status" value="1"/>
</dbReference>
<evidence type="ECO:0000313" key="7">
    <source>
        <dbReference type="EMBL" id="KAJ0400275.1"/>
    </source>
</evidence>
<feature type="region of interest" description="Disordered" evidence="4">
    <location>
        <begin position="63"/>
        <end position="121"/>
    </location>
</feature>
<keyword evidence="1" id="KW-0677">Repeat</keyword>
<dbReference type="PANTHER" id="PTHR24198">
    <property type="entry name" value="ANKYRIN REPEAT AND PROTEIN KINASE DOMAIN-CONTAINING PROTEIN"/>
    <property type="match status" value="1"/>
</dbReference>
<feature type="repeat" description="ANK" evidence="3">
    <location>
        <begin position="525"/>
        <end position="557"/>
    </location>
</feature>
<sequence length="953" mass="106298">MEAHDADAATTAYQSVQASPRGNQRGSVDGSKSYPTASRDDGAATARTEAAVTKAAGLFLKARNRPPVQMTRTAEARVSTHGPTLAPASAGRRQTVADLEDGGDIPEKQLPRPPPSIDSSTRPLPSCFLGRGYRSNSYFARRLWNLTLVLAFLNAIGIAVFWLSKDIDNGGLYVRNPSYSLTFRESVCTSTSGSCESCKTLVVYATLVYHMLPVVVMMGLPASGWRVFEPFKRELRMGGEHRKSKIKRSLYLQACELVGVIVVLVNIMIFIYFVYSLFQGNNFNCHTDRVIIYSYCAVFCFFAMFVELTYFARFREHIKMLLGAFKEADHTGDIRARLSGRRDGYRSERSRIIHDIRKDLYRAAEMGNLVEVQEKLSIAQTRIGDNFVDVMYKNASIRLGIFSLSKKNPMHIAAYHGNVEVMDALLQVGFSVNGFDKVSRVRFTTGDLFWFFAQFFISKPVESSDETAASIFRTTLATPLHCAVSTGQIEAVQWLIRKAEARSIKSEVIHKLVEKGADINDALPNGDTPLHLAMKDENLASALTLVQLGASIMTTNSVGLRPIDCTTSTQLQFEVKNAAGNRDVMISYTHSHSEFALKLRKSLENAKITTWLDQMDPSGIGGGSVWREEIADGIRNASLVVCILTEDYAKSEWCLKELALAKECGKPILAVSTEHAKINEDLQVYLYTRQIVPFEPSITKVDNANPRFVTYEYDDNVFRSQFRLLLDGVRDEIERQRKQIVQRANLRLSSEMATFDPSAVTEFDVSTTTNDFVFISHGDKHLAFVQRIYDRLTGNGIYCFLDGANSTSDFQERMRVAKEAILKCSCFIVVISNRTSDNEVVRDQLAFAEDKGKPILPIMLNDWEITPDKLYTLSRSSLFHFTPELGFNASFTTLLNGVKQHVSNTSLQAMLSRRGGRTPALFSAVTRAAALNRVRMRTTQAQPSFGEPTAAAL</sequence>
<evidence type="ECO:0000256" key="3">
    <source>
        <dbReference type="PROSITE-ProRule" id="PRU00023"/>
    </source>
</evidence>
<accession>A0AAD5M0U8</accession>
<dbReference type="InterPro" id="IPR035897">
    <property type="entry name" value="Toll_tir_struct_dom_sf"/>
</dbReference>